<dbReference type="PANTHER" id="PTHR35089">
    <property type="entry name" value="CHAPERONE PROTEIN SKP"/>
    <property type="match status" value="1"/>
</dbReference>
<feature type="signal peptide" evidence="3">
    <location>
        <begin position="1"/>
        <end position="28"/>
    </location>
</feature>
<dbReference type="Pfam" id="PF03938">
    <property type="entry name" value="OmpH"/>
    <property type="match status" value="1"/>
</dbReference>
<dbReference type="RefSeq" id="WP_404632569.1">
    <property type="nucleotide sequence ID" value="NZ_JADIKM010000002.1"/>
</dbReference>
<comment type="similarity">
    <text evidence="1">Belongs to the Skp family.</text>
</comment>
<evidence type="ECO:0000313" key="5">
    <source>
        <dbReference type="Proteomes" id="UP001620460"/>
    </source>
</evidence>
<dbReference type="SMART" id="SM00935">
    <property type="entry name" value="OmpH"/>
    <property type="match status" value="1"/>
</dbReference>
<keyword evidence="5" id="KW-1185">Reference proteome</keyword>
<comment type="caution">
    <text evidence="4">The sequence shown here is derived from an EMBL/GenBank/DDBJ whole genome shotgun (WGS) entry which is preliminary data.</text>
</comment>
<proteinExistence type="inferred from homology"/>
<dbReference type="InterPro" id="IPR005632">
    <property type="entry name" value="Chaperone_Skp"/>
</dbReference>
<dbReference type="Gene3D" id="3.30.910.20">
    <property type="entry name" value="Skp domain"/>
    <property type="match status" value="1"/>
</dbReference>
<dbReference type="Proteomes" id="UP001620460">
    <property type="component" value="Unassembled WGS sequence"/>
</dbReference>
<name>A0ABW8JT04_9GAMM</name>
<dbReference type="SUPFAM" id="SSF111384">
    <property type="entry name" value="OmpH-like"/>
    <property type="match status" value="1"/>
</dbReference>
<feature type="chain" id="PRO_5046953275" evidence="3">
    <location>
        <begin position="29"/>
        <end position="207"/>
    </location>
</feature>
<protein>
    <submittedName>
        <fullName evidence="4">OmpH family outer membrane protein</fullName>
    </submittedName>
</protein>
<evidence type="ECO:0000256" key="2">
    <source>
        <dbReference type="ARBA" id="ARBA00022729"/>
    </source>
</evidence>
<keyword evidence="2 3" id="KW-0732">Signal</keyword>
<accession>A0ABW8JT04</accession>
<gene>
    <name evidence="4" type="ORF">ISP17_09800</name>
</gene>
<organism evidence="4 5">
    <name type="scientific">Dyella ginsengisoli</name>
    <dbReference type="NCBI Taxonomy" id="363848"/>
    <lineage>
        <taxon>Bacteria</taxon>
        <taxon>Pseudomonadati</taxon>
        <taxon>Pseudomonadota</taxon>
        <taxon>Gammaproteobacteria</taxon>
        <taxon>Lysobacterales</taxon>
        <taxon>Rhodanobacteraceae</taxon>
        <taxon>Dyella</taxon>
    </lineage>
</organism>
<reference evidence="4 5" key="1">
    <citation type="submission" date="2020-10" db="EMBL/GenBank/DDBJ databases">
        <title>Phylogeny of dyella-like bacteria.</title>
        <authorList>
            <person name="Fu J."/>
        </authorList>
    </citation>
    <scope>NUCLEOTIDE SEQUENCE [LARGE SCALE GENOMIC DNA]</scope>
    <source>
        <strain evidence="4 5">Gsoil3046</strain>
    </source>
</reference>
<dbReference type="EMBL" id="JADIKM010000002">
    <property type="protein sequence ID" value="MFK2904260.1"/>
    <property type="molecule type" value="Genomic_DNA"/>
</dbReference>
<evidence type="ECO:0000256" key="3">
    <source>
        <dbReference type="SAM" id="SignalP"/>
    </source>
</evidence>
<evidence type="ECO:0000313" key="4">
    <source>
        <dbReference type="EMBL" id="MFK2904260.1"/>
    </source>
</evidence>
<dbReference type="InterPro" id="IPR024930">
    <property type="entry name" value="Skp_dom_sf"/>
</dbReference>
<dbReference type="PANTHER" id="PTHR35089:SF1">
    <property type="entry name" value="CHAPERONE PROTEIN SKP"/>
    <property type="match status" value="1"/>
</dbReference>
<evidence type="ECO:0000256" key="1">
    <source>
        <dbReference type="ARBA" id="ARBA00009091"/>
    </source>
</evidence>
<sequence>MTASRSLLAASLITAIGLSALPVSSAHAADELGGEAVPGLCMLSREAVFAQSKVGQAATKRLNQLASQARNQLASERAPLNTDIQNFQANAPKLSEAQRQQQGGALQQRMQAFQGKAGELTERIRLTQSKAMERIGEQAQSLIAASYKSHRCGLLLNRDAVLGGNTSNDLTTDVVKGLDAKITTISFDLEPLPSGSAAPASGPASGK</sequence>